<organism evidence="1">
    <name type="scientific">marine sediment metagenome</name>
    <dbReference type="NCBI Taxonomy" id="412755"/>
    <lineage>
        <taxon>unclassified sequences</taxon>
        <taxon>metagenomes</taxon>
        <taxon>ecological metagenomes</taxon>
    </lineage>
</organism>
<dbReference type="AlphaFoldDB" id="A0A0F9RH23"/>
<comment type="caution">
    <text evidence="1">The sequence shown here is derived from an EMBL/GenBank/DDBJ whole genome shotgun (WGS) entry which is preliminary data.</text>
</comment>
<gene>
    <name evidence="1" type="ORF">LCGC14_0646730</name>
</gene>
<protein>
    <submittedName>
        <fullName evidence="1">Uncharacterized protein</fullName>
    </submittedName>
</protein>
<name>A0A0F9RH23_9ZZZZ</name>
<accession>A0A0F9RH23</accession>
<evidence type="ECO:0000313" key="1">
    <source>
        <dbReference type="EMBL" id="KKN49032.1"/>
    </source>
</evidence>
<dbReference type="EMBL" id="LAZR01001188">
    <property type="protein sequence ID" value="KKN49032.1"/>
    <property type="molecule type" value="Genomic_DNA"/>
</dbReference>
<sequence length="63" mass="6878">MKTISECRQILEMRADLECIGDNGPPYCDDNGNQECFICAARSALNEVGKILRTAVGKTVADE</sequence>
<proteinExistence type="predicted"/>
<reference evidence="1" key="1">
    <citation type="journal article" date="2015" name="Nature">
        <title>Complex archaea that bridge the gap between prokaryotes and eukaryotes.</title>
        <authorList>
            <person name="Spang A."/>
            <person name="Saw J.H."/>
            <person name="Jorgensen S.L."/>
            <person name="Zaremba-Niedzwiedzka K."/>
            <person name="Martijn J."/>
            <person name="Lind A.E."/>
            <person name="van Eijk R."/>
            <person name="Schleper C."/>
            <person name="Guy L."/>
            <person name="Ettema T.J."/>
        </authorList>
    </citation>
    <scope>NUCLEOTIDE SEQUENCE</scope>
</reference>